<feature type="domain" description="PKD/Chitinase" evidence="2">
    <location>
        <begin position="703"/>
        <end position="786"/>
    </location>
</feature>
<dbReference type="RefSeq" id="WP_013685524.1">
    <property type="nucleotide sequence ID" value="NC_015321.1"/>
</dbReference>
<dbReference type="SUPFAM" id="SSF49299">
    <property type="entry name" value="PKD domain"/>
    <property type="match status" value="2"/>
</dbReference>
<feature type="signal peptide" evidence="1">
    <location>
        <begin position="1"/>
        <end position="18"/>
    </location>
</feature>
<dbReference type="InterPro" id="IPR013783">
    <property type="entry name" value="Ig-like_fold"/>
</dbReference>
<dbReference type="Gene3D" id="2.60.40.10">
    <property type="entry name" value="Immunoglobulins"/>
    <property type="match status" value="3"/>
</dbReference>
<gene>
    <name evidence="3" type="ordered locus">Fluta_0748</name>
</gene>
<dbReference type="InterPro" id="IPR035986">
    <property type="entry name" value="PKD_dom_sf"/>
</dbReference>
<organism evidence="3 4">
    <name type="scientific">Fluviicola taffensis (strain DSM 16823 / NCIMB 13979 / RW262)</name>
    <dbReference type="NCBI Taxonomy" id="755732"/>
    <lineage>
        <taxon>Bacteria</taxon>
        <taxon>Pseudomonadati</taxon>
        <taxon>Bacteroidota</taxon>
        <taxon>Flavobacteriia</taxon>
        <taxon>Flavobacteriales</taxon>
        <taxon>Crocinitomicaceae</taxon>
        <taxon>Fluviicola</taxon>
    </lineage>
</organism>
<proteinExistence type="predicted"/>
<dbReference type="Proteomes" id="UP000007463">
    <property type="component" value="Chromosome"/>
</dbReference>
<dbReference type="InterPro" id="IPR025667">
    <property type="entry name" value="SprB_repeat"/>
</dbReference>
<dbReference type="Pfam" id="PF13585">
    <property type="entry name" value="CHU_C"/>
    <property type="match status" value="1"/>
</dbReference>
<evidence type="ECO:0000313" key="3">
    <source>
        <dbReference type="EMBL" id="AEA42752.1"/>
    </source>
</evidence>
<keyword evidence="4" id="KW-1185">Reference proteome</keyword>
<dbReference type="KEGG" id="fte:Fluta_0748"/>
<evidence type="ECO:0000256" key="1">
    <source>
        <dbReference type="SAM" id="SignalP"/>
    </source>
</evidence>
<dbReference type="SMART" id="SM00089">
    <property type="entry name" value="PKD"/>
    <property type="match status" value="1"/>
</dbReference>
<dbReference type="STRING" id="755732.Fluta_0748"/>
<dbReference type="InterPro" id="IPR026341">
    <property type="entry name" value="T9SS_type_B"/>
</dbReference>
<dbReference type="InterPro" id="IPR022409">
    <property type="entry name" value="PKD/Chitinase_dom"/>
</dbReference>
<accession>F2II52</accession>
<evidence type="ECO:0000313" key="4">
    <source>
        <dbReference type="Proteomes" id="UP000007463"/>
    </source>
</evidence>
<keyword evidence="1" id="KW-0732">Signal</keyword>
<sequence precursor="true">MKVLLYFLLLFCSIGASAQMAVNCNLAIPGCSNPDFDITGAQPPYNTPDFGSGTISNPSTNPQGVNSGCLLSGETVSTFITINIVTSGTLEWSIIGLNSGTTTPSNSGCFDWIMWADSPSSTTDGCAGINGNTLPPVACNWNGMCNGNTGMSAPGNYPPGASNTSYQPPLTVTAGQTIILCLSNYSSVGQDINFNFFGTASVVCGVSAADQTICLGNSASVTIATPGYTAPSFNWLVTTGVTNPSAGTTTVNPTVTTTYSVVVSQPPMGGNPALQDTATFTITVVNPPAPNAGPNQTVCLGQPILLTGSVGSTSNTANWQAIVPPGLTPAATASFSPNSSSMNPTVTVNQPGIYKFVLRETSTLCGIVRDTVFVTVSQLQLASAVTNPSCFGFSDGTITITSVGASEYSFNNGVTWQASNTLGGFAAGTYNVCARNTLGCQKCTTAILTNPAEIVMSVSNDTVICQNGTATIWANAIGGATSTSGYSYHWDHNPSLLASTQINPTIDAYYPVQAQSNLGCWSNKDSIYVTLNPVLTGVLSVDAFTCPGYEDSLTVTASGGIGAPYTMTWSTGQTDVGTESTMNDSPLITTTYTVTIDDVCETTPITLTGQIIAYSVPIPQISIDMTPKCEPAVFVLKNTTDPNMSQNTIWRITNGDEFIDVDSLNTSSTMNGTYDVQLIVTSPDGCIDSTTFTDTLVVMQTPVADFKWSPDPITMFNTQVLFTEYSLYANTYEWSFPGASPNSSTNNDQTVLYPDGQTGTYYVTLIAKSYLGCADTVTKKVVILPEVILYAPNTFTPDGDEFNQTWRIHIEGIDEFDFELQVFNRWGEMVWESHDVNASWDGTYNGQLIQQGTYTWLIRTREIISDKKYTWNGTVNIIK</sequence>
<protein>
    <submittedName>
        <fullName evidence="3">PKD domain containing protein</fullName>
    </submittedName>
</protein>
<feature type="chain" id="PRO_5003278437" evidence="1">
    <location>
        <begin position="19"/>
        <end position="879"/>
    </location>
</feature>
<dbReference type="EMBL" id="CP002542">
    <property type="protein sequence ID" value="AEA42752.1"/>
    <property type="molecule type" value="Genomic_DNA"/>
</dbReference>
<dbReference type="Pfam" id="PF13573">
    <property type="entry name" value="SprB"/>
    <property type="match status" value="1"/>
</dbReference>
<reference evidence="4" key="2">
    <citation type="submission" date="2011-02" db="EMBL/GenBank/DDBJ databases">
        <title>The complete genome of Fluviicola taffensis DSM 16823.</title>
        <authorList>
            <consortium name="US DOE Joint Genome Institute (JGI-PGF)"/>
            <person name="Lucas S."/>
            <person name="Copeland A."/>
            <person name="Lapidus A."/>
            <person name="Bruce D."/>
            <person name="Goodwin L."/>
            <person name="Pitluck S."/>
            <person name="Kyrpides N."/>
            <person name="Mavromatis K."/>
            <person name="Ivanova N."/>
            <person name="Mikhailova N."/>
            <person name="Pagani I."/>
            <person name="Chertkov O."/>
            <person name="Detter J.C."/>
            <person name="Han C."/>
            <person name="Tapia R."/>
            <person name="Land M."/>
            <person name="Hauser L."/>
            <person name="Markowitz V."/>
            <person name="Cheng J.-F."/>
            <person name="Hugenholtz P."/>
            <person name="Woyke T."/>
            <person name="Wu D."/>
            <person name="Tindall B."/>
            <person name="Pomrenke H.G."/>
            <person name="Brambilla E."/>
            <person name="Klenk H.-P."/>
            <person name="Eisen J.A."/>
        </authorList>
    </citation>
    <scope>NUCLEOTIDE SEQUENCE [LARGE SCALE GENOMIC DNA]</scope>
    <source>
        <strain evidence="4">DSM 16823 / RW262 / RW262</strain>
    </source>
</reference>
<reference evidence="3 4" key="1">
    <citation type="journal article" date="2011" name="Stand. Genomic Sci.">
        <title>Complete genome sequence of the gliding freshwater bacterium Fluviicola taffensis type strain (RW262).</title>
        <authorList>
            <person name="Woyke T."/>
            <person name="Chertkov O."/>
            <person name="Lapidus A."/>
            <person name="Nolan M."/>
            <person name="Lucas S."/>
            <person name="Del Rio T.G."/>
            <person name="Tice H."/>
            <person name="Cheng J.F."/>
            <person name="Tapia R."/>
            <person name="Han C."/>
            <person name="Goodwin L."/>
            <person name="Pitluck S."/>
            <person name="Liolios K."/>
            <person name="Pagani I."/>
            <person name="Ivanova N."/>
            <person name="Huntemann M."/>
            <person name="Mavromatis K."/>
            <person name="Mikhailova N."/>
            <person name="Pati A."/>
            <person name="Chen A."/>
            <person name="Palaniappan K."/>
            <person name="Land M."/>
            <person name="Hauser L."/>
            <person name="Brambilla E.M."/>
            <person name="Rohde M."/>
            <person name="Mwirichia R."/>
            <person name="Sikorski J."/>
            <person name="Tindall B.J."/>
            <person name="Goker M."/>
            <person name="Bristow J."/>
            <person name="Eisen J.A."/>
            <person name="Markowitz V."/>
            <person name="Hugenholtz P."/>
            <person name="Klenk H.P."/>
            <person name="Kyrpides N.C."/>
        </authorList>
    </citation>
    <scope>NUCLEOTIDE SEQUENCE [LARGE SCALE GENOMIC DNA]</scope>
    <source>
        <strain evidence="4">DSM 16823 / RW262 / RW262</strain>
    </source>
</reference>
<dbReference type="HOGENOM" id="CLU_338260_0_0_10"/>
<name>F2II52_FLUTR</name>
<evidence type="ECO:0000259" key="2">
    <source>
        <dbReference type="SMART" id="SM00089"/>
    </source>
</evidence>
<dbReference type="OrthoDB" id="607469at2"/>
<dbReference type="CDD" id="cd00146">
    <property type="entry name" value="PKD"/>
    <property type="match status" value="1"/>
</dbReference>
<dbReference type="AlphaFoldDB" id="F2II52"/>
<dbReference type="eggNOG" id="COG3291">
    <property type="taxonomic scope" value="Bacteria"/>
</dbReference>
<dbReference type="NCBIfam" id="TIGR04131">
    <property type="entry name" value="Bac_Flav_CTERM"/>
    <property type="match status" value="1"/>
</dbReference>